<feature type="domain" description="ChlI/MoxR AAA lid" evidence="3">
    <location>
        <begin position="346"/>
        <end position="407"/>
    </location>
</feature>
<dbReference type="InterPro" id="IPR052041">
    <property type="entry name" value="Nucleic_acid_metab_PIN/TRAM"/>
</dbReference>
<dbReference type="Pfam" id="PF17863">
    <property type="entry name" value="AAA_lid_2"/>
    <property type="match status" value="1"/>
</dbReference>
<sequence length="442" mass="47712">MADEQLLDKIHSLSDLELAALLCLIAREHCLISTEPDSVDELAAELRLIVSKTFNLNSAIISCNAHTTLDEFATGLLVHPAGAAPSSSNTRSVSPYRPRHEQLQSVMGGPVSTSGSYFPIATSPRIGAPISPSSPSIGASGSGSQSPRIANVVLARDLDRAPRAVQIQALELLRTRRIFTRTSRQTAPKQFLFIALVGANSGGQARVTPHLNDFFYLAHWHDPEEDGFPYLEEEFGPQDENTVLDDDDASTTSSNSVVKVKRHSSTLGIGLGLPSADQTWLTRNNSTASSSRHSNIITKLTHTIPESPSSAPLFSEADISHLSLLSQTAHTSIEVTRYQANIVAFLRAHRAVAGGITPTATRHLETLCKSLAPLHGLDYVTPSLVALAVRKVYLHRIQIVTDPAKERSVQWGSDVRVVRELLEGVGPEEVIEEVLGMVGVPT</sequence>
<evidence type="ECO:0000256" key="2">
    <source>
        <dbReference type="ARBA" id="ARBA00023444"/>
    </source>
</evidence>
<dbReference type="PANTHER" id="PTHR11603">
    <property type="entry name" value="AAA FAMILY ATPASE"/>
    <property type="match status" value="1"/>
</dbReference>
<dbReference type="GO" id="GO:0016851">
    <property type="term" value="F:magnesium chelatase activity"/>
    <property type="evidence" value="ECO:0007669"/>
    <property type="project" value="UniProtKB-EC"/>
</dbReference>
<proteinExistence type="predicted"/>
<dbReference type="AlphaFoldDB" id="A0AAN7CC96"/>
<gene>
    <name evidence="4" type="ORF">C8A03DRAFT_43428</name>
</gene>
<name>A0AAN7CC96_9PEZI</name>
<accession>A0AAN7CC96</accession>
<evidence type="ECO:0000259" key="3">
    <source>
        <dbReference type="Pfam" id="PF17863"/>
    </source>
</evidence>
<dbReference type="EC" id="6.6.1.1" evidence="1"/>
<organism evidence="4 5">
    <name type="scientific">Achaetomium macrosporum</name>
    <dbReference type="NCBI Taxonomy" id="79813"/>
    <lineage>
        <taxon>Eukaryota</taxon>
        <taxon>Fungi</taxon>
        <taxon>Dikarya</taxon>
        <taxon>Ascomycota</taxon>
        <taxon>Pezizomycotina</taxon>
        <taxon>Sordariomycetes</taxon>
        <taxon>Sordariomycetidae</taxon>
        <taxon>Sordariales</taxon>
        <taxon>Chaetomiaceae</taxon>
        <taxon>Achaetomium</taxon>
    </lineage>
</organism>
<reference evidence="4" key="2">
    <citation type="submission" date="2023-05" db="EMBL/GenBank/DDBJ databases">
        <authorList>
            <consortium name="Lawrence Berkeley National Laboratory"/>
            <person name="Steindorff A."/>
            <person name="Hensen N."/>
            <person name="Bonometti L."/>
            <person name="Westerberg I."/>
            <person name="Brannstrom I.O."/>
            <person name="Guillou S."/>
            <person name="Cros-Aarteil S."/>
            <person name="Calhoun S."/>
            <person name="Haridas S."/>
            <person name="Kuo A."/>
            <person name="Mondo S."/>
            <person name="Pangilinan J."/>
            <person name="Riley R."/>
            <person name="Labutti K."/>
            <person name="Andreopoulos B."/>
            <person name="Lipzen A."/>
            <person name="Chen C."/>
            <person name="Yanf M."/>
            <person name="Daum C."/>
            <person name="Ng V."/>
            <person name="Clum A."/>
            <person name="Ohm R."/>
            <person name="Martin F."/>
            <person name="Silar P."/>
            <person name="Natvig D."/>
            <person name="Lalanne C."/>
            <person name="Gautier V."/>
            <person name="Ament-Velasquez S.L."/>
            <person name="Kruys A."/>
            <person name="Hutchinson M.I."/>
            <person name="Powell A.J."/>
            <person name="Barry K."/>
            <person name="Miller A.N."/>
            <person name="Grigoriev I.V."/>
            <person name="Debuchy R."/>
            <person name="Gladieux P."/>
            <person name="Thoren M.H."/>
            <person name="Johannesson H."/>
        </authorList>
    </citation>
    <scope>NUCLEOTIDE SEQUENCE</scope>
    <source>
        <strain evidence="4">CBS 532.94</strain>
    </source>
</reference>
<keyword evidence="5" id="KW-1185">Reference proteome</keyword>
<dbReference type="InterPro" id="IPR041628">
    <property type="entry name" value="ChlI/MoxR_AAA_lid"/>
</dbReference>
<evidence type="ECO:0000313" key="4">
    <source>
        <dbReference type="EMBL" id="KAK4238886.1"/>
    </source>
</evidence>
<dbReference type="PANTHER" id="PTHR11603:SF132">
    <property type="entry name" value="C2H2-TYPE DOMAIN-CONTAINING PROTEIN"/>
    <property type="match status" value="1"/>
</dbReference>
<evidence type="ECO:0000313" key="5">
    <source>
        <dbReference type="Proteomes" id="UP001303760"/>
    </source>
</evidence>
<dbReference type="Gene3D" id="1.10.8.80">
    <property type="entry name" value="Magnesium chelatase subunit I, C-Terminal domain"/>
    <property type="match status" value="1"/>
</dbReference>
<comment type="caution">
    <text evidence="4">The sequence shown here is derived from an EMBL/GenBank/DDBJ whole genome shotgun (WGS) entry which is preliminary data.</text>
</comment>
<reference evidence="4" key="1">
    <citation type="journal article" date="2023" name="Mol. Phylogenet. Evol.">
        <title>Genome-scale phylogeny and comparative genomics of the fungal order Sordariales.</title>
        <authorList>
            <person name="Hensen N."/>
            <person name="Bonometti L."/>
            <person name="Westerberg I."/>
            <person name="Brannstrom I.O."/>
            <person name="Guillou S."/>
            <person name="Cros-Aarteil S."/>
            <person name="Calhoun S."/>
            <person name="Haridas S."/>
            <person name="Kuo A."/>
            <person name="Mondo S."/>
            <person name="Pangilinan J."/>
            <person name="Riley R."/>
            <person name="LaButti K."/>
            <person name="Andreopoulos B."/>
            <person name="Lipzen A."/>
            <person name="Chen C."/>
            <person name="Yan M."/>
            <person name="Daum C."/>
            <person name="Ng V."/>
            <person name="Clum A."/>
            <person name="Steindorff A."/>
            <person name="Ohm R.A."/>
            <person name="Martin F."/>
            <person name="Silar P."/>
            <person name="Natvig D.O."/>
            <person name="Lalanne C."/>
            <person name="Gautier V."/>
            <person name="Ament-Velasquez S.L."/>
            <person name="Kruys A."/>
            <person name="Hutchinson M.I."/>
            <person name="Powell A.J."/>
            <person name="Barry K."/>
            <person name="Miller A.N."/>
            <person name="Grigoriev I.V."/>
            <person name="Debuchy R."/>
            <person name="Gladieux P."/>
            <person name="Hiltunen Thoren M."/>
            <person name="Johannesson H."/>
        </authorList>
    </citation>
    <scope>NUCLEOTIDE SEQUENCE</scope>
    <source>
        <strain evidence="4">CBS 532.94</strain>
    </source>
</reference>
<dbReference type="Proteomes" id="UP001303760">
    <property type="component" value="Unassembled WGS sequence"/>
</dbReference>
<dbReference type="EMBL" id="MU860080">
    <property type="protein sequence ID" value="KAK4238886.1"/>
    <property type="molecule type" value="Genomic_DNA"/>
</dbReference>
<evidence type="ECO:0000256" key="1">
    <source>
        <dbReference type="ARBA" id="ARBA00012825"/>
    </source>
</evidence>
<comment type="pathway">
    <text evidence="2">Porphyrin-containing compound metabolism.</text>
</comment>
<protein>
    <recommendedName>
        <fullName evidence="1">magnesium chelatase</fullName>
        <ecNumber evidence="1">6.6.1.1</ecNumber>
    </recommendedName>
</protein>